<dbReference type="PANTHER" id="PTHR43283">
    <property type="entry name" value="BETA-LACTAMASE-RELATED"/>
    <property type="match status" value="1"/>
</dbReference>
<dbReference type="KEGG" id="hmi:soil367_03325"/>
<sequence>MRSSRVYTALFVVLLCSQALTTSAGLLDDIPVGTGYTAHDLCSRTNVSGDQYERVLEEYIRPKVQPLPYIWSIDAEPKKQVEVQTFVPFLTHRRIALYREGLGCTVVQTEEQATNLLGRDLKQATALPREDAPWPQGEQLAESEQLSAPDAALINRHADAIFAEPSTEPTEQRNTTALLVAADGRLVFERYAPGYEREQPQTGWSMTKSLTALISGLMVTDGAFSLDDPVGLSRWADSEKAKITWRQLLNMSPGLAWFEGYGGQSDATTMLFSQPDQGAWAAGLPMESAPGTVFNYSTGTPNIAMLAMKQQLGGTQAIYDFYHNRLFRPLGMQNGVIEHDYSGTPIGGARGLLRPVDWLRLGQLVANKGVWDGEQLIARPFMDYFVAASPAAEEYGAFTWRKASEKIPAELRQRLPDDLIWFAGHMGQYTVIIPSMDLVVLRMGAAFDEDGALEQTFSLAADLAEQRRSE</sequence>
<dbReference type="PANTHER" id="PTHR43283:SF7">
    <property type="entry name" value="BETA-LACTAMASE-RELATED DOMAIN-CONTAINING PROTEIN"/>
    <property type="match status" value="1"/>
</dbReference>
<dbReference type="InterPro" id="IPR050789">
    <property type="entry name" value="Diverse_Enzym_Activities"/>
</dbReference>
<keyword evidence="4" id="KW-1185">Reference proteome</keyword>
<proteinExistence type="predicted"/>
<dbReference type="Proteomes" id="UP000298049">
    <property type="component" value="Chromosome"/>
</dbReference>
<keyword evidence="1" id="KW-0732">Signal</keyword>
<dbReference type="Pfam" id="PF00144">
    <property type="entry name" value="Beta-lactamase"/>
    <property type="match status" value="1"/>
</dbReference>
<dbReference type="EMBL" id="CP031093">
    <property type="protein sequence ID" value="QCF25047.1"/>
    <property type="molecule type" value="Genomic_DNA"/>
</dbReference>
<dbReference type="OrthoDB" id="9814204at2"/>
<dbReference type="SUPFAM" id="SSF56601">
    <property type="entry name" value="beta-lactamase/transpeptidase-like"/>
    <property type="match status" value="1"/>
</dbReference>
<dbReference type="InterPro" id="IPR001466">
    <property type="entry name" value="Beta-lactam-related"/>
</dbReference>
<reference evidence="3 4" key="1">
    <citation type="submission" date="2018-07" db="EMBL/GenBank/DDBJ databases">
        <title>Marsedoiliclastica nanhaica gen. nov. sp. nov., a novel marine hydrocarbonoclastic bacterium isolated from an in-situ enriched hydrocarbon-degrading consortium in deep-sea sediment.</title>
        <authorList>
            <person name="Dong C."/>
            <person name="Ma T."/>
            <person name="Liu R."/>
            <person name="Shao Z."/>
        </authorList>
    </citation>
    <scope>NUCLEOTIDE SEQUENCE [LARGE SCALE GENOMIC DNA]</scope>
    <source>
        <strain evidence="4">soil36-7</strain>
    </source>
</reference>
<gene>
    <name evidence="3" type="ORF">soil367_03325</name>
</gene>
<evidence type="ECO:0000259" key="2">
    <source>
        <dbReference type="Pfam" id="PF00144"/>
    </source>
</evidence>
<feature type="signal peptide" evidence="1">
    <location>
        <begin position="1"/>
        <end position="24"/>
    </location>
</feature>
<keyword evidence="3" id="KW-0378">Hydrolase</keyword>
<protein>
    <submittedName>
        <fullName evidence="3">Class C beta-lactamase-related serine hydrolase</fullName>
    </submittedName>
</protein>
<evidence type="ECO:0000313" key="4">
    <source>
        <dbReference type="Proteomes" id="UP000298049"/>
    </source>
</evidence>
<accession>A0A4P7XGZ0</accession>
<evidence type="ECO:0000256" key="1">
    <source>
        <dbReference type="SAM" id="SignalP"/>
    </source>
</evidence>
<evidence type="ECO:0000313" key="3">
    <source>
        <dbReference type="EMBL" id="QCF25047.1"/>
    </source>
</evidence>
<feature type="domain" description="Beta-lactamase-related" evidence="2">
    <location>
        <begin position="171"/>
        <end position="347"/>
    </location>
</feature>
<dbReference type="RefSeq" id="WP_136546868.1">
    <property type="nucleotide sequence ID" value="NZ_CP031093.1"/>
</dbReference>
<dbReference type="Gene3D" id="3.40.710.10">
    <property type="entry name" value="DD-peptidase/beta-lactamase superfamily"/>
    <property type="match status" value="1"/>
</dbReference>
<dbReference type="AlphaFoldDB" id="A0A4P7XGZ0"/>
<name>A0A4P7XGZ0_9ALTE</name>
<dbReference type="InterPro" id="IPR012338">
    <property type="entry name" value="Beta-lactam/transpept-like"/>
</dbReference>
<organism evidence="3 4">
    <name type="scientific">Hydrocarboniclastica marina</name>
    <dbReference type="NCBI Taxonomy" id="2259620"/>
    <lineage>
        <taxon>Bacteria</taxon>
        <taxon>Pseudomonadati</taxon>
        <taxon>Pseudomonadota</taxon>
        <taxon>Gammaproteobacteria</taxon>
        <taxon>Alteromonadales</taxon>
        <taxon>Alteromonadaceae</taxon>
        <taxon>Hydrocarboniclastica</taxon>
    </lineage>
</organism>
<feature type="chain" id="PRO_5020989242" evidence="1">
    <location>
        <begin position="25"/>
        <end position="470"/>
    </location>
</feature>
<dbReference type="GO" id="GO:0016787">
    <property type="term" value="F:hydrolase activity"/>
    <property type="evidence" value="ECO:0007669"/>
    <property type="project" value="UniProtKB-KW"/>
</dbReference>